<organism evidence="1 2">
    <name type="scientific">Rhizobium favelukesii</name>
    <dbReference type="NCBI Taxonomy" id="348824"/>
    <lineage>
        <taxon>Bacteria</taxon>
        <taxon>Pseudomonadati</taxon>
        <taxon>Pseudomonadota</taxon>
        <taxon>Alphaproteobacteria</taxon>
        <taxon>Hyphomicrobiales</taxon>
        <taxon>Rhizobiaceae</taxon>
        <taxon>Rhizobium/Agrobacterium group</taxon>
        <taxon>Rhizobium</taxon>
    </lineage>
</organism>
<evidence type="ECO:0000313" key="1">
    <source>
        <dbReference type="EMBL" id="CDM57466.1"/>
    </source>
</evidence>
<proteinExistence type="predicted"/>
<dbReference type="HOGENOM" id="CLU_2036147_0_0_5"/>
<gene>
    <name evidence="1" type="ORF">LPU83_1801</name>
</gene>
<dbReference type="EMBL" id="HG916852">
    <property type="protein sequence ID" value="CDM57466.1"/>
    <property type="molecule type" value="Genomic_DNA"/>
</dbReference>
<accession>W6RT58</accession>
<reference evidence="1" key="1">
    <citation type="submission" date="2013-11" db="EMBL/GenBank/DDBJ databases">
        <title>Draft genome sequence of the broad-host-range Rhizobium sp. LPU83 strain, a member of the low-genetic diversity Oregon-like Rhizobium sp. group.</title>
        <authorList>
            <person name="Wibberg D."/>
            <person name="Puehler A."/>
            <person name="Schlueter A."/>
        </authorList>
    </citation>
    <scope>NUCLEOTIDE SEQUENCE [LARGE SCALE GENOMIC DNA]</scope>
    <source>
        <strain evidence="1">LPU83</strain>
    </source>
</reference>
<evidence type="ECO:0000313" key="2">
    <source>
        <dbReference type="Proteomes" id="UP000019443"/>
    </source>
</evidence>
<protein>
    <submittedName>
        <fullName evidence="1">Uncharacterized protein</fullName>
    </submittedName>
</protein>
<name>W6RT58_9HYPH</name>
<keyword evidence="2" id="KW-1185">Reference proteome</keyword>
<sequence length="121" mass="13381">MDASVRLASRRALTQPANPIPVCVALGELTATSLIGRFPLFDGQRTLFQKLSFSPGDELLQPLESTLGIVPRFVLQLVLLLQKRLEIRFLTVRQLVAKRGTKKLDHRSVVSLIDLASMLCG</sequence>
<dbReference type="AlphaFoldDB" id="W6RT58"/>
<dbReference type="Proteomes" id="UP000019443">
    <property type="component" value="Chromosome"/>
</dbReference>
<dbReference type="PATRIC" id="fig|348824.6.peg.1929"/>
<dbReference type="KEGG" id="rhl:LPU83_1801"/>